<dbReference type="AlphaFoldDB" id="A0A915JI99"/>
<feature type="region of interest" description="Disordered" evidence="1">
    <location>
        <begin position="29"/>
        <end position="92"/>
    </location>
</feature>
<dbReference type="Proteomes" id="UP000887565">
    <property type="component" value="Unplaced"/>
</dbReference>
<evidence type="ECO:0000313" key="3">
    <source>
        <dbReference type="WBParaSite" id="nRc.2.0.1.t25812-RA"/>
    </source>
</evidence>
<proteinExistence type="predicted"/>
<protein>
    <submittedName>
        <fullName evidence="3">BESS domain-containing protein</fullName>
    </submittedName>
</protein>
<organism evidence="2 3">
    <name type="scientific">Romanomermis culicivorax</name>
    <name type="common">Nematode worm</name>
    <dbReference type="NCBI Taxonomy" id="13658"/>
    <lineage>
        <taxon>Eukaryota</taxon>
        <taxon>Metazoa</taxon>
        <taxon>Ecdysozoa</taxon>
        <taxon>Nematoda</taxon>
        <taxon>Enoplea</taxon>
        <taxon>Dorylaimia</taxon>
        <taxon>Mermithida</taxon>
        <taxon>Mermithoidea</taxon>
        <taxon>Mermithidae</taxon>
        <taxon>Romanomermis</taxon>
    </lineage>
</organism>
<feature type="compositionally biased region" description="Low complexity" evidence="1">
    <location>
        <begin position="36"/>
        <end position="49"/>
    </location>
</feature>
<accession>A0A915JI99</accession>
<dbReference type="WBParaSite" id="nRc.2.0.1.t25812-RA">
    <property type="protein sequence ID" value="nRc.2.0.1.t25812-RA"/>
    <property type="gene ID" value="nRc.2.0.1.g25812"/>
</dbReference>
<feature type="compositionally biased region" description="Pro residues" evidence="1">
    <location>
        <begin position="50"/>
        <end position="65"/>
    </location>
</feature>
<feature type="compositionally biased region" description="Polar residues" evidence="1">
    <location>
        <begin position="66"/>
        <end position="78"/>
    </location>
</feature>
<keyword evidence="2" id="KW-1185">Reference proteome</keyword>
<reference evidence="3" key="1">
    <citation type="submission" date="2022-11" db="UniProtKB">
        <authorList>
            <consortium name="WormBaseParasite"/>
        </authorList>
    </citation>
    <scope>IDENTIFICATION</scope>
</reference>
<evidence type="ECO:0000256" key="1">
    <source>
        <dbReference type="SAM" id="MobiDB-lite"/>
    </source>
</evidence>
<sequence length="178" mass="20039">MYVQHQDEIYLLELVRINLLVMLANPPSSQGQRIVQTPSSQSLPSSQPTTIPPATEPPLLPPPPTQFQTSGGTQINIKRTQKRREQKYEEAKAPKAQIYQQLMLIQRPTTSAQAQKDAENEMRDNAIFAHLYDQREGPTSLETPALQEFLAAVMLPLSDDNLADIQQAVIQIYKANNY</sequence>
<name>A0A915JI99_ROMCU</name>
<evidence type="ECO:0000313" key="2">
    <source>
        <dbReference type="Proteomes" id="UP000887565"/>
    </source>
</evidence>